<feature type="non-terminal residue" evidence="1">
    <location>
        <position position="1"/>
    </location>
</feature>
<protein>
    <submittedName>
        <fullName evidence="1">(spotted green pufferfish) hypothetical protein</fullName>
    </submittedName>
</protein>
<dbReference type="AlphaFoldDB" id="Q4RWA6"/>
<reference evidence="1" key="1">
    <citation type="journal article" date="2004" name="Nature">
        <title>Genome duplication in the teleost fish Tetraodon nigroviridis reveals the early vertebrate proto-karyotype.</title>
        <authorList>
            <person name="Jaillon O."/>
            <person name="Aury J.-M."/>
            <person name="Brunet F."/>
            <person name="Petit J.-L."/>
            <person name="Stange-Thomann N."/>
            <person name="Mauceli E."/>
            <person name="Bouneau L."/>
            <person name="Fischer C."/>
            <person name="Ozouf-Costaz C."/>
            <person name="Bernot A."/>
            <person name="Nicaud S."/>
            <person name="Jaffe D."/>
            <person name="Fisher S."/>
            <person name="Lutfalla G."/>
            <person name="Dossat C."/>
            <person name="Segurens B."/>
            <person name="Dasilva C."/>
            <person name="Salanoubat M."/>
            <person name="Levy M."/>
            <person name="Boudet N."/>
            <person name="Castellano S."/>
            <person name="Anthouard V."/>
            <person name="Jubin C."/>
            <person name="Castelli V."/>
            <person name="Katinka M."/>
            <person name="Vacherie B."/>
            <person name="Biemont C."/>
            <person name="Skalli Z."/>
            <person name="Cattolico L."/>
            <person name="Poulain J."/>
            <person name="De Berardinis V."/>
            <person name="Cruaud C."/>
            <person name="Duprat S."/>
            <person name="Brottier P."/>
            <person name="Coutanceau J.-P."/>
            <person name="Gouzy J."/>
            <person name="Parra G."/>
            <person name="Lardier G."/>
            <person name="Chapple C."/>
            <person name="McKernan K.J."/>
            <person name="McEwan P."/>
            <person name="Bosak S."/>
            <person name="Kellis M."/>
            <person name="Volff J.-N."/>
            <person name="Guigo R."/>
            <person name="Zody M.C."/>
            <person name="Mesirov J."/>
            <person name="Lindblad-Toh K."/>
            <person name="Birren B."/>
            <person name="Nusbaum C."/>
            <person name="Kahn D."/>
            <person name="Robinson-Rechavi M."/>
            <person name="Laudet V."/>
            <person name="Schachter V."/>
            <person name="Quetier F."/>
            <person name="Saurin W."/>
            <person name="Scarpelli C."/>
            <person name="Wincker P."/>
            <person name="Lander E.S."/>
            <person name="Weissenbach J."/>
            <person name="Roest Crollius H."/>
        </authorList>
    </citation>
    <scope>NUCLEOTIDE SEQUENCE [LARGE SCALE GENOMIC DNA]</scope>
</reference>
<gene>
    <name evidence="1" type="ORF">GSTENG00027952001</name>
</gene>
<reference evidence="1" key="2">
    <citation type="submission" date="2004-02" db="EMBL/GenBank/DDBJ databases">
        <authorList>
            <consortium name="Genoscope"/>
            <consortium name="Whitehead Institute Centre for Genome Research"/>
        </authorList>
    </citation>
    <scope>NUCLEOTIDE SEQUENCE</scope>
</reference>
<sequence>FPLLLFPPTGARGDSLTILQAPDFVSFQKGDWPISGEMIPDLVALTMGFSVKEVLCFYTTVTEQNTASQLMNACSLVCLLSLSVKIAPEVCNFANLALTRCLSFLCFFFSCV</sequence>
<dbReference type="EMBL" id="CAAE01014990">
    <property type="protein sequence ID" value="CAG07326.1"/>
    <property type="molecule type" value="Genomic_DNA"/>
</dbReference>
<organism evidence="1">
    <name type="scientific">Tetraodon nigroviridis</name>
    <name type="common">Spotted green pufferfish</name>
    <name type="synonym">Chelonodon nigroviridis</name>
    <dbReference type="NCBI Taxonomy" id="99883"/>
    <lineage>
        <taxon>Eukaryota</taxon>
        <taxon>Metazoa</taxon>
        <taxon>Chordata</taxon>
        <taxon>Craniata</taxon>
        <taxon>Vertebrata</taxon>
        <taxon>Euteleostomi</taxon>
        <taxon>Actinopterygii</taxon>
        <taxon>Neopterygii</taxon>
        <taxon>Teleostei</taxon>
        <taxon>Neoteleostei</taxon>
        <taxon>Acanthomorphata</taxon>
        <taxon>Eupercaria</taxon>
        <taxon>Tetraodontiformes</taxon>
        <taxon>Tetradontoidea</taxon>
        <taxon>Tetraodontidae</taxon>
        <taxon>Tetraodon</taxon>
    </lineage>
</organism>
<comment type="caution">
    <text evidence="1">The sequence shown here is derived from an EMBL/GenBank/DDBJ whole genome shotgun (WGS) entry which is preliminary data.</text>
</comment>
<name>Q4RWA6_TETNG</name>
<proteinExistence type="predicted"/>
<evidence type="ECO:0000313" key="1">
    <source>
        <dbReference type="EMBL" id="CAG07326.1"/>
    </source>
</evidence>
<dbReference type="KEGG" id="tng:GSTEN00027952G001"/>
<accession>Q4RWA6</accession>